<accession>A0ABW2I0M4</accession>
<name>A0ABW2I0M4_9ACTN</name>
<comment type="caution">
    <text evidence="1">The sequence shown here is derived from an EMBL/GenBank/DDBJ whole genome shotgun (WGS) entry which is preliminary data.</text>
</comment>
<dbReference type="RefSeq" id="WP_378973592.1">
    <property type="nucleotide sequence ID" value="NZ_JBHTBJ010000025.1"/>
</dbReference>
<keyword evidence="2" id="KW-1185">Reference proteome</keyword>
<evidence type="ECO:0000313" key="2">
    <source>
        <dbReference type="Proteomes" id="UP001596548"/>
    </source>
</evidence>
<dbReference type="EMBL" id="JBHTBJ010000025">
    <property type="protein sequence ID" value="MFC7277685.1"/>
    <property type="molecule type" value="Genomic_DNA"/>
</dbReference>
<reference evidence="2" key="1">
    <citation type="journal article" date="2019" name="Int. J. Syst. Evol. Microbiol.">
        <title>The Global Catalogue of Microorganisms (GCM) 10K type strain sequencing project: providing services to taxonomists for standard genome sequencing and annotation.</title>
        <authorList>
            <consortium name="The Broad Institute Genomics Platform"/>
            <consortium name="The Broad Institute Genome Sequencing Center for Infectious Disease"/>
            <person name="Wu L."/>
            <person name="Ma J."/>
        </authorList>
    </citation>
    <scope>NUCLEOTIDE SEQUENCE [LARGE SCALE GENOMIC DNA]</scope>
    <source>
        <strain evidence="2">XZYJT-10</strain>
    </source>
</reference>
<organism evidence="1 2">
    <name type="scientific">Paractinoplanes rhizophilus</name>
    <dbReference type="NCBI Taxonomy" id="1416877"/>
    <lineage>
        <taxon>Bacteria</taxon>
        <taxon>Bacillati</taxon>
        <taxon>Actinomycetota</taxon>
        <taxon>Actinomycetes</taxon>
        <taxon>Micromonosporales</taxon>
        <taxon>Micromonosporaceae</taxon>
        <taxon>Paractinoplanes</taxon>
    </lineage>
</organism>
<gene>
    <name evidence="1" type="ORF">ACFQS1_27155</name>
</gene>
<sequence>MIMSGPMRRRMYRGGRPSRLARALNRVSALQFGAGFLVPGNWVTMEVTGRRSGRTVACPLVITRYEGERGVPGDAAALTARLAALVPASPRSGDREMDP</sequence>
<dbReference type="Proteomes" id="UP001596548">
    <property type="component" value="Unassembled WGS sequence"/>
</dbReference>
<evidence type="ECO:0000313" key="1">
    <source>
        <dbReference type="EMBL" id="MFC7277685.1"/>
    </source>
</evidence>
<protein>
    <submittedName>
        <fullName evidence="1">Uncharacterized protein</fullName>
    </submittedName>
</protein>
<proteinExistence type="predicted"/>